<evidence type="ECO:0000259" key="5">
    <source>
        <dbReference type="Pfam" id="PF00294"/>
    </source>
</evidence>
<dbReference type="InterPro" id="IPR002139">
    <property type="entry name" value="Ribo/fructo_kinase"/>
</dbReference>
<evidence type="ECO:0000256" key="4">
    <source>
        <dbReference type="RuleBase" id="RU003704"/>
    </source>
</evidence>
<feature type="domain" description="Carbohydrate kinase PfkB" evidence="5">
    <location>
        <begin position="5"/>
        <end position="292"/>
    </location>
</feature>
<sequence length="323" mass="32591">MPIAVLLGDINVDLLLAIPAYPPEGGEAIANSQVQQLGGSATNTAIGLARMGMAARMIGRVGSDAVGDTALADMAGAGVDTNWISRDPAEPTQTNIVVVSASGERTMFAYRGANARLAPGQIEPDVLEGAGMVHLSGYSLLQSPQRDAAFKLASLAYAAGIPVSLDIPAGVAAEIAQQVRRFAPMLDTVLLGEADIDQMGFATANNIVALGIRAVVVKRGAAGCLLVTAAAATSIPGLAVTVVDTTGAGDAMAAGIIAARLAGLAEDEACQLGATLGALTVGRVGAGLAMPTLREAEALLTTSMTTGRLIDALRAWIGKHTGR</sequence>
<proteinExistence type="inferred from homology"/>
<dbReference type="PANTHER" id="PTHR10584">
    <property type="entry name" value="SUGAR KINASE"/>
    <property type="match status" value="1"/>
</dbReference>
<dbReference type="PROSITE" id="PS00583">
    <property type="entry name" value="PFKB_KINASES_1"/>
    <property type="match status" value="1"/>
</dbReference>
<keyword evidence="3 4" id="KW-0418">Kinase</keyword>
<evidence type="ECO:0000256" key="2">
    <source>
        <dbReference type="ARBA" id="ARBA00022679"/>
    </source>
</evidence>
<dbReference type="SUPFAM" id="SSF53613">
    <property type="entry name" value="Ribokinase-like"/>
    <property type="match status" value="1"/>
</dbReference>
<dbReference type="OrthoDB" id="9792663at2"/>
<dbReference type="InterPro" id="IPR002173">
    <property type="entry name" value="Carboh/pur_kinase_PfkB_CS"/>
</dbReference>
<gene>
    <name evidence="6" type="primary">kdgK_1</name>
    <name evidence="6" type="ORF">DEVEQU_00283</name>
</gene>
<dbReference type="EC" id="2.7.1.45" evidence="6"/>
<accession>A0A447I6S9</accession>
<dbReference type="CDD" id="cd01166">
    <property type="entry name" value="KdgK"/>
    <property type="match status" value="1"/>
</dbReference>
<dbReference type="EMBL" id="UZWD01000004">
    <property type="protein sequence ID" value="VDS03163.1"/>
    <property type="molecule type" value="Genomic_DNA"/>
</dbReference>
<dbReference type="InterPro" id="IPR029056">
    <property type="entry name" value="Ribokinase-like"/>
</dbReference>
<dbReference type="PROSITE" id="PS00584">
    <property type="entry name" value="PFKB_KINASES_2"/>
    <property type="match status" value="1"/>
</dbReference>
<keyword evidence="7" id="KW-1185">Reference proteome</keyword>
<protein>
    <submittedName>
        <fullName evidence="6">2-dehydro-3-deoxygluconokinase</fullName>
        <ecNumber evidence="6">2.7.1.45</ecNumber>
    </submittedName>
</protein>
<dbReference type="Pfam" id="PF00294">
    <property type="entry name" value="PfkB"/>
    <property type="match status" value="1"/>
</dbReference>
<reference evidence="6 7" key="1">
    <citation type="submission" date="2018-12" db="EMBL/GenBank/DDBJ databases">
        <authorList>
            <person name="Criscuolo A."/>
        </authorList>
    </citation>
    <scope>NUCLEOTIDE SEQUENCE [LARGE SCALE GENOMIC DNA]</scope>
    <source>
        <strain evidence="6">ACIP1116281</strain>
    </source>
</reference>
<dbReference type="PRINTS" id="PR00990">
    <property type="entry name" value="RIBOKINASE"/>
</dbReference>
<dbReference type="InterPro" id="IPR011611">
    <property type="entry name" value="PfkB_dom"/>
</dbReference>
<evidence type="ECO:0000256" key="3">
    <source>
        <dbReference type="ARBA" id="ARBA00022777"/>
    </source>
</evidence>
<dbReference type="RefSeq" id="WP_126148762.1">
    <property type="nucleotide sequence ID" value="NZ_JBHTMH010000001.1"/>
</dbReference>
<dbReference type="GO" id="GO:0008673">
    <property type="term" value="F:2-dehydro-3-deoxygluconokinase activity"/>
    <property type="evidence" value="ECO:0007669"/>
    <property type="project" value="UniProtKB-EC"/>
</dbReference>
<evidence type="ECO:0000256" key="1">
    <source>
        <dbReference type="ARBA" id="ARBA00010688"/>
    </source>
</evidence>
<organism evidence="6 7">
    <name type="scientific">Devosia equisanguinis</name>
    <dbReference type="NCBI Taxonomy" id="2490941"/>
    <lineage>
        <taxon>Bacteria</taxon>
        <taxon>Pseudomonadati</taxon>
        <taxon>Pseudomonadota</taxon>
        <taxon>Alphaproteobacteria</taxon>
        <taxon>Hyphomicrobiales</taxon>
        <taxon>Devosiaceae</taxon>
        <taxon>Devosia</taxon>
    </lineage>
</organism>
<evidence type="ECO:0000313" key="6">
    <source>
        <dbReference type="EMBL" id="VDS03163.1"/>
    </source>
</evidence>
<evidence type="ECO:0000313" key="7">
    <source>
        <dbReference type="Proteomes" id="UP000268844"/>
    </source>
</evidence>
<dbReference type="PANTHER" id="PTHR10584:SF167">
    <property type="entry name" value="PFKB DOMAIN PROTEIN"/>
    <property type="match status" value="1"/>
</dbReference>
<name>A0A447I6S9_9HYPH</name>
<dbReference type="Gene3D" id="3.40.1190.20">
    <property type="match status" value="1"/>
</dbReference>
<dbReference type="Proteomes" id="UP000268844">
    <property type="component" value="Unassembled WGS sequence"/>
</dbReference>
<keyword evidence="2 4" id="KW-0808">Transferase</keyword>
<comment type="similarity">
    <text evidence="1 4">Belongs to the carbohydrate kinase PfkB family.</text>
</comment>
<dbReference type="AlphaFoldDB" id="A0A447I6S9"/>